<dbReference type="OrthoDB" id="6022at2759"/>
<proteinExistence type="inferred from homology"/>
<feature type="compositionally biased region" description="Basic and acidic residues" evidence="3">
    <location>
        <begin position="382"/>
        <end position="398"/>
    </location>
</feature>
<dbReference type="STRING" id="610380.E2BWY8"/>
<dbReference type="AlphaFoldDB" id="E2BWY8"/>
<dbReference type="GO" id="GO:0000398">
    <property type="term" value="P:mRNA splicing, via spliceosome"/>
    <property type="evidence" value="ECO:0007669"/>
    <property type="project" value="TreeGrafter"/>
</dbReference>
<feature type="region of interest" description="Disordered" evidence="3">
    <location>
        <begin position="16"/>
        <end position="41"/>
    </location>
</feature>
<dbReference type="KEGG" id="hst:105187479"/>
<feature type="compositionally biased region" description="Basic residues" evidence="3">
    <location>
        <begin position="26"/>
        <end position="40"/>
    </location>
</feature>
<dbReference type="OMA" id="LHEKDPM"/>
<protein>
    <recommendedName>
        <fullName evidence="2">BUD13 homolog</fullName>
    </recommendedName>
</protein>
<feature type="compositionally biased region" description="Acidic residues" evidence="3">
    <location>
        <begin position="125"/>
        <end position="134"/>
    </location>
</feature>
<name>E2BWY8_HARSA</name>
<sequence length="570" mass="65954">MENKTIDQKEYLKKYISHGDGDGDKKKKMKKKKKKKHKVGSKTVKIIDDDIDLMNMRPLQEDEFDILLVGEDAPQIAGIVDERGPVDFSDKRRWKIVTENEEGDLTISSRAINAEKQSRITETNAEADENDDVDPSPPRTRHSRNKRLDLSPHRQRDDDDSNLSPPTRRPRNYDSDLSSSRQSRNNDSDLSPPRQPPKDNHSDLSPSRRSTKQSTTATRGRNCHVISGNRDSDSSDFSPPRPRKQKPDTQDLYESRRNRRNNDSDLSASRRKEYRPRSDNSPHSSSRRSGDRGHDYSSKHSSRYSKQDVSRSSKDKHEREHEDRDRKSRFSHADDTGKRKRSSRWDDQADSAERSHAKYSKDRDGRMTKTLDGKTAGLQDAKALREETEAHKRREAEQFSRLSKSVSGVGQAAVVRDKSGRKRNFEAEAAEERQREAQQREMNEKYTKWGKGLKQVEDREEQLKSDLHEMNKPLARYADDADLDKQLREQEREGDPMLAYIKEKRTKEGKGRADPPKYQGSFAPNRFGIKPGHRWDGVDRSNGYEKTWFEAQNSKVARQEEAYKWSTADM</sequence>
<dbReference type="InterPro" id="IPR051112">
    <property type="entry name" value="CWC26_splicing_factor"/>
</dbReference>
<feature type="compositionally biased region" description="Basic and acidic residues" evidence="3">
    <location>
        <begin position="245"/>
        <end position="280"/>
    </location>
</feature>
<comment type="similarity">
    <text evidence="1">Belongs to the CWC26 family.</text>
</comment>
<feature type="compositionally biased region" description="Basic and acidic residues" evidence="3">
    <location>
        <begin position="146"/>
        <end position="157"/>
    </location>
</feature>
<feature type="compositionally biased region" description="Polar residues" evidence="3">
    <location>
        <begin position="203"/>
        <end position="219"/>
    </location>
</feature>
<dbReference type="EMBL" id="GL451188">
    <property type="protein sequence ID" value="EFN79852.1"/>
    <property type="molecule type" value="Genomic_DNA"/>
</dbReference>
<feature type="compositionally biased region" description="Basic and acidic residues" evidence="3">
    <location>
        <begin position="415"/>
        <end position="447"/>
    </location>
</feature>
<dbReference type="Pfam" id="PF09736">
    <property type="entry name" value="Bud13"/>
    <property type="match status" value="1"/>
</dbReference>
<dbReference type="GO" id="GO:0070274">
    <property type="term" value="C:RES complex"/>
    <property type="evidence" value="ECO:0007669"/>
    <property type="project" value="TreeGrafter"/>
</dbReference>
<dbReference type="PANTHER" id="PTHR31809:SF0">
    <property type="entry name" value="BUD13 HOMOLOG"/>
    <property type="match status" value="1"/>
</dbReference>
<keyword evidence="5" id="KW-1185">Reference proteome</keyword>
<reference evidence="4 5" key="1">
    <citation type="journal article" date="2010" name="Science">
        <title>Genomic comparison of the ants Camponotus floridanus and Harpegnathos saltator.</title>
        <authorList>
            <person name="Bonasio R."/>
            <person name="Zhang G."/>
            <person name="Ye C."/>
            <person name="Mutti N.S."/>
            <person name="Fang X."/>
            <person name="Qin N."/>
            <person name="Donahue G."/>
            <person name="Yang P."/>
            <person name="Li Q."/>
            <person name="Li C."/>
            <person name="Zhang P."/>
            <person name="Huang Z."/>
            <person name="Berger S.L."/>
            <person name="Reinberg D."/>
            <person name="Wang J."/>
            <person name="Liebig J."/>
        </authorList>
    </citation>
    <scope>NUCLEOTIDE SEQUENCE [LARGE SCALE GENOMIC DNA]</scope>
    <source>
        <strain evidence="4 5">R22 G/1</strain>
    </source>
</reference>
<dbReference type="Proteomes" id="UP000008237">
    <property type="component" value="Unassembled WGS sequence"/>
</dbReference>
<feature type="compositionally biased region" description="Low complexity" evidence="3">
    <location>
        <begin position="175"/>
        <end position="191"/>
    </location>
</feature>
<feature type="region of interest" description="Disordered" evidence="3">
    <location>
        <begin position="108"/>
        <end position="453"/>
    </location>
</feature>
<feature type="region of interest" description="Disordered" evidence="3">
    <location>
        <begin position="489"/>
        <end position="534"/>
    </location>
</feature>
<evidence type="ECO:0000313" key="5">
    <source>
        <dbReference type="Proteomes" id="UP000008237"/>
    </source>
</evidence>
<dbReference type="InParanoid" id="E2BWY8"/>
<dbReference type="PANTHER" id="PTHR31809">
    <property type="entry name" value="BUD13 HOMOLOG"/>
    <property type="match status" value="1"/>
</dbReference>
<organism evidence="5">
    <name type="scientific">Harpegnathos saltator</name>
    <name type="common">Jerdon's jumping ant</name>
    <dbReference type="NCBI Taxonomy" id="610380"/>
    <lineage>
        <taxon>Eukaryota</taxon>
        <taxon>Metazoa</taxon>
        <taxon>Ecdysozoa</taxon>
        <taxon>Arthropoda</taxon>
        <taxon>Hexapoda</taxon>
        <taxon>Insecta</taxon>
        <taxon>Pterygota</taxon>
        <taxon>Neoptera</taxon>
        <taxon>Endopterygota</taxon>
        <taxon>Hymenoptera</taxon>
        <taxon>Apocrita</taxon>
        <taxon>Aculeata</taxon>
        <taxon>Formicoidea</taxon>
        <taxon>Formicidae</taxon>
        <taxon>Ponerinae</taxon>
        <taxon>Ponerini</taxon>
        <taxon>Harpegnathos</taxon>
    </lineage>
</organism>
<feature type="compositionally biased region" description="Basic and acidic residues" evidence="3">
    <location>
        <begin position="288"/>
        <end position="298"/>
    </location>
</feature>
<dbReference type="InterPro" id="IPR018609">
    <property type="entry name" value="Bud13"/>
</dbReference>
<evidence type="ECO:0000313" key="4">
    <source>
        <dbReference type="EMBL" id="EFN79852.1"/>
    </source>
</evidence>
<gene>
    <name evidence="4" type="ORF">EAI_11058</name>
</gene>
<feature type="compositionally biased region" description="Basic and acidic residues" evidence="3">
    <location>
        <begin position="489"/>
        <end position="515"/>
    </location>
</feature>
<dbReference type="FunCoup" id="E2BWY8">
    <property type="interactions" value="149"/>
</dbReference>
<evidence type="ECO:0000256" key="2">
    <source>
        <dbReference type="ARBA" id="ARBA00014454"/>
    </source>
</evidence>
<accession>E2BWY8</accession>
<dbReference type="GO" id="GO:0003723">
    <property type="term" value="F:RNA binding"/>
    <property type="evidence" value="ECO:0007669"/>
    <property type="project" value="TreeGrafter"/>
</dbReference>
<dbReference type="GO" id="GO:0005684">
    <property type="term" value="C:U2-type spliceosomal complex"/>
    <property type="evidence" value="ECO:0007669"/>
    <property type="project" value="TreeGrafter"/>
</dbReference>
<feature type="compositionally biased region" description="Basic and acidic residues" evidence="3">
    <location>
        <begin position="16"/>
        <end position="25"/>
    </location>
</feature>
<evidence type="ECO:0000256" key="1">
    <source>
        <dbReference type="ARBA" id="ARBA00011069"/>
    </source>
</evidence>
<feature type="compositionally biased region" description="Basic and acidic residues" evidence="3">
    <location>
        <begin position="305"/>
        <end position="372"/>
    </location>
</feature>
<evidence type="ECO:0000256" key="3">
    <source>
        <dbReference type="SAM" id="MobiDB-lite"/>
    </source>
</evidence>